<feature type="signal peptide" evidence="3">
    <location>
        <begin position="1"/>
        <end position="17"/>
    </location>
</feature>
<dbReference type="OMA" id="EAHRCAK"/>
<dbReference type="InterPro" id="IPR052619">
    <property type="entry name" value="Phage_lysozyme-like"/>
</dbReference>
<feature type="chain" id="PRO_5010875426" description="Lysozyme" evidence="3">
    <location>
        <begin position="18"/>
        <end position="173"/>
    </location>
</feature>
<dbReference type="GO" id="GO:0003796">
    <property type="term" value="F:lysozyme activity"/>
    <property type="evidence" value="ECO:0007669"/>
    <property type="project" value="InterPro"/>
</dbReference>
<dbReference type="InterPro" id="IPR023347">
    <property type="entry name" value="Lysozyme_dom_sf"/>
</dbReference>
<evidence type="ECO:0008006" key="5">
    <source>
        <dbReference type="Google" id="ProtNLM"/>
    </source>
</evidence>
<dbReference type="InParanoid" id="A0A1X7THP7"/>
<evidence type="ECO:0000256" key="3">
    <source>
        <dbReference type="SAM" id="SignalP"/>
    </source>
</evidence>
<accession>A0A1X7THP7</accession>
<dbReference type="eggNOG" id="ENOG502S9YY">
    <property type="taxonomic scope" value="Eukaryota"/>
</dbReference>
<keyword evidence="2" id="KW-0081">Bacteriolytic enzyme</keyword>
<protein>
    <recommendedName>
        <fullName evidence="5">Lysozyme</fullName>
    </recommendedName>
</protein>
<dbReference type="PANTHER" id="PTHR37406:SF1">
    <property type="entry name" value="T4-TYPE LYSOZYME 1-RELATED"/>
    <property type="match status" value="1"/>
</dbReference>
<evidence type="ECO:0000256" key="1">
    <source>
        <dbReference type="ARBA" id="ARBA00022529"/>
    </source>
</evidence>
<dbReference type="OrthoDB" id="5945565at2759"/>
<dbReference type="GO" id="GO:0042742">
    <property type="term" value="P:defense response to bacterium"/>
    <property type="evidence" value="ECO:0007669"/>
    <property type="project" value="UniProtKB-KW"/>
</dbReference>
<proteinExistence type="predicted"/>
<organism evidence="4">
    <name type="scientific">Amphimedon queenslandica</name>
    <name type="common">Sponge</name>
    <dbReference type="NCBI Taxonomy" id="400682"/>
    <lineage>
        <taxon>Eukaryota</taxon>
        <taxon>Metazoa</taxon>
        <taxon>Porifera</taxon>
        <taxon>Demospongiae</taxon>
        <taxon>Heteroscleromorpha</taxon>
        <taxon>Haplosclerida</taxon>
        <taxon>Niphatidae</taxon>
        <taxon>Amphimedon</taxon>
    </lineage>
</organism>
<keyword evidence="3" id="KW-0732">Signal</keyword>
<dbReference type="SUPFAM" id="SSF53955">
    <property type="entry name" value="Lysozyme-like"/>
    <property type="match status" value="1"/>
</dbReference>
<evidence type="ECO:0000313" key="4">
    <source>
        <dbReference type="EnsemblMetazoa" id="Aqu2.1.13999_001"/>
    </source>
</evidence>
<dbReference type="InterPro" id="IPR023346">
    <property type="entry name" value="Lysozyme-like_dom_sf"/>
</dbReference>
<dbReference type="AlphaFoldDB" id="A0A1X7THP7"/>
<evidence type="ECO:0000256" key="2">
    <source>
        <dbReference type="ARBA" id="ARBA00022638"/>
    </source>
</evidence>
<dbReference type="Gene3D" id="1.10.530.40">
    <property type="match status" value="1"/>
</dbReference>
<dbReference type="EnsemblMetazoa" id="Aqu2.1.13999_001">
    <property type="protein sequence ID" value="Aqu2.1.13999_001"/>
    <property type="gene ID" value="Aqu2.1.13999"/>
</dbReference>
<dbReference type="PANTHER" id="PTHR37406">
    <property type="entry name" value="T4-TYPE LYSOZYME 1-RELATED"/>
    <property type="match status" value="1"/>
</dbReference>
<reference evidence="4" key="1">
    <citation type="submission" date="2017-05" db="UniProtKB">
        <authorList>
            <consortium name="EnsemblMetazoa"/>
        </authorList>
    </citation>
    <scope>IDENTIFICATION</scope>
</reference>
<sequence length="173" mass="19171">MLKKLILIFVLVAGSYAGTCNSYQTELNEGYKRRVYIDTESNPTVGIGFNLNKPGAKAKIERVGANYEAVLNGSQRLSDGQIRKLFSDDMKEAHRCAKNWLRPSWNALGSDAQSAIADMAFMGCAKLHGFVKLHAALTKSPPDYEAAKNEMRNSRWCGQVGLRCDHDVACMHD</sequence>
<dbReference type="GO" id="GO:0031640">
    <property type="term" value="P:killing of cells of another organism"/>
    <property type="evidence" value="ECO:0007669"/>
    <property type="project" value="UniProtKB-KW"/>
</dbReference>
<keyword evidence="1" id="KW-0929">Antimicrobial</keyword>
<name>A0A1X7THP7_AMPQE</name>